<evidence type="ECO:0000313" key="1">
    <source>
        <dbReference type="EMBL" id="SFV57354.1"/>
    </source>
</evidence>
<proteinExistence type="predicted"/>
<sequence>MYNLQKDRVVEDSNEGDWGLFKLIDKFTVKSYKKRRGTDSVIIEYKKERYNGSFTLTGTAAKMFTKDNPLKKFKLSSQL</sequence>
<reference evidence="1" key="1">
    <citation type="submission" date="2016-10" db="EMBL/GenBank/DDBJ databases">
        <authorList>
            <person name="de Groot N.N."/>
        </authorList>
    </citation>
    <scope>NUCLEOTIDE SEQUENCE</scope>
</reference>
<dbReference type="AlphaFoldDB" id="A0A1W1BV48"/>
<accession>A0A1W1BV48</accession>
<name>A0A1W1BV48_9ZZZZ</name>
<protein>
    <submittedName>
        <fullName evidence="1">Uncharacterized protein</fullName>
    </submittedName>
</protein>
<organism evidence="1">
    <name type="scientific">hydrothermal vent metagenome</name>
    <dbReference type="NCBI Taxonomy" id="652676"/>
    <lineage>
        <taxon>unclassified sequences</taxon>
        <taxon>metagenomes</taxon>
        <taxon>ecological metagenomes</taxon>
    </lineage>
</organism>
<gene>
    <name evidence="1" type="ORF">MNB_SM-4-296</name>
</gene>
<dbReference type="EMBL" id="FPHF01000040">
    <property type="protein sequence ID" value="SFV57354.1"/>
    <property type="molecule type" value="Genomic_DNA"/>
</dbReference>